<dbReference type="PANTHER" id="PTHR45987">
    <property type="entry name" value="39S RIBOSOMAL PROTEIN L12"/>
    <property type="match status" value="1"/>
</dbReference>
<dbReference type="Proteomes" id="UP000017246">
    <property type="component" value="Unassembled WGS sequence"/>
</dbReference>
<reference evidence="7" key="1">
    <citation type="journal article" date="2013" name="Nature">
        <title>The genomes of four tapeworm species reveal adaptations to parasitism.</title>
        <authorList>
            <person name="Tsai I.J."/>
            <person name="Zarowiecki M."/>
            <person name="Holroyd N."/>
            <person name="Garciarrubio A."/>
            <person name="Sanchez-Flores A."/>
            <person name="Brooks K.L."/>
            <person name="Tracey A."/>
            <person name="Bobes R.J."/>
            <person name="Fragoso G."/>
            <person name="Sciutto E."/>
            <person name="Aslett M."/>
            <person name="Beasley H."/>
            <person name="Bennett H.M."/>
            <person name="Cai J."/>
            <person name="Camicia F."/>
            <person name="Clark R."/>
            <person name="Cucher M."/>
            <person name="De Silva N."/>
            <person name="Day T.A."/>
            <person name="Deplazes P."/>
            <person name="Estrada K."/>
            <person name="Fernandez C."/>
            <person name="Holland P.W."/>
            <person name="Hou J."/>
            <person name="Hu S."/>
            <person name="Huckvale T."/>
            <person name="Hung S.S."/>
            <person name="Kamenetzky L."/>
            <person name="Keane J.A."/>
            <person name="Kiss F."/>
            <person name="Koziol U."/>
            <person name="Lambert O."/>
            <person name="Liu K."/>
            <person name="Luo X."/>
            <person name="Luo Y."/>
            <person name="Macchiaroli N."/>
            <person name="Nichol S."/>
            <person name="Paps J."/>
            <person name="Parkinson J."/>
            <person name="Pouchkina-Stantcheva N."/>
            <person name="Riddiford N."/>
            <person name="Rosenzvit M."/>
            <person name="Salinas G."/>
            <person name="Wasmuth J.D."/>
            <person name="Zamanian M."/>
            <person name="Zheng Y."/>
            <person name="Cai X."/>
            <person name="Soberon X."/>
            <person name="Olson P.D."/>
            <person name="Laclette J.P."/>
            <person name="Brehm K."/>
            <person name="Berriman M."/>
            <person name="Garciarrubio A."/>
            <person name="Bobes R.J."/>
            <person name="Fragoso G."/>
            <person name="Sanchez-Flores A."/>
            <person name="Estrada K."/>
            <person name="Cevallos M.A."/>
            <person name="Morett E."/>
            <person name="Gonzalez V."/>
            <person name="Portillo T."/>
            <person name="Ochoa-Leyva A."/>
            <person name="Jose M.V."/>
            <person name="Sciutto E."/>
            <person name="Landa A."/>
            <person name="Jimenez L."/>
            <person name="Valdes V."/>
            <person name="Carrero J.C."/>
            <person name="Larralde C."/>
            <person name="Morales-Montor J."/>
            <person name="Limon-Lason J."/>
            <person name="Soberon X."/>
            <person name="Laclette J.P."/>
        </authorList>
    </citation>
    <scope>NUCLEOTIDE SEQUENCE [LARGE SCALE GENOMIC DNA]</scope>
</reference>
<evidence type="ECO:0000256" key="1">
    <source>
        <dbReference type="ARBA" id="ARBA00007197"/>
    </source>
</evidence>
<sequence length="278" mass="30874">MLCFGKNFANKLTLCPYGKAFFNRKLPSLFSAAVHKADEKMHALTLNGDEKEYSSRIVKIVDEIASLTLLEVADLNELLAKRLNIKAPVHAVTPMPPQPASPKEHEEREEVEQAPSKTAYAVKLMKFDATKKVALIKEIKNILPDMNLVQAKKFVEAAPGVLKKDLSKDEAEKIKRALEACGAAALYINFLQFKTGLELASKVFQIIVSDVGWEIFDHAVLIDTGVAQVCDRLLQICWESTDVGYLYARSKAGRCFNLVVEDGTRRPVVLALSIDKLT</sequence>
<keyword evidence="3" id="KW-0687">Ribonucleoprotein</keyword>
<dbReference type="InterPro" id="IPR014719">
    <property type="entry name" value="Ribosomal_bL12_C/ClpS-like"/>
</dbReference>
<keyword evidence="2 7" id="KW-0689">Ribosomal protein</keyword>
<dbReference type="InterPro" id="IPR036235">
    <property type="entry name" value="Ribosomal_bL12_oligo_N_sf"/>
</dbReference>
<dbReference type="GO" id="GO:0003729">
    <property type="term" value="F:mRNA binding"/>
    <property type="evidence" value="ECO:0007669"/>
    <property type="project" value="TreeGrafter"/>
</dbReference>
<feature type="region of interest" description="Disordered" evidence="4">
    <location>
        <begin position="91"/>
        <end position="113"/>
    </location>
</feature>
<dbReference type="Gene3D" id="3.30.1390.10">
    <property type="match status" value="1"/>
</dbReference>
<dbReference type="Gene3D" id="1.20.5.710">
    <property type="entry name" value="Single helix bin"/>
    <property type="match status" value="1"/>
</dbReference>
<evidence type="ECO:0000256" key="4">
    <source>
        <dbReference type="SAM" id="MobiDB-lite"/>
    </source>
</evidence>
<protein>
    <submittedName>
        <fullName evidence="7">39S ribosomal protein L12 mitochondrial</fullName>
    </submittedName>
</protein>
<gene>
    <name evidence="7" type="ORF">EmuJ_000891700</name>
</gene>
<dbReference type="InterPro" id="IPR013823">
    <property type="entry name" value="Ribosomal_bL12_C"/>
</dbReference>
<organism evidence="7 8">
    <name type="scientific">Echinococcus multilocularis</name>
    <name type="common">Fox tapeworm</name>
    <dbReference type="NCBI Taxonomy" id="6211"/>
    <lineage>
        <taxon>Eukaryota</taxon>
        <taxon>Metazoa</taxon>
        <taxon>Spiralia</taxon>
        <taxon>Lophotrochozoa</taxon>
        <taxon>Platyhelminthes</taxon>
        <taxon>Cestoda</taxon>
        <taxon>Eucestoda</taxon>
        <taxon>Cyclophyllidea</taxon>
        <taxon>Taeniidae</taxon>
        <taxon>Echinococcus</taxon>
    </lineage>
</organism>
<dbReference type="InterPro" id="IPR000206">
    <property type="entry name" value="Ribosomal_bL12"/>
</dbReference>
<keyword evidence="8" id="KW-1185">Reference proteome</keyword>
<comment type="similarity">
    <text evidence="1">Belongs to the bacterial ribosomal protein bL12 family.</text>
</comment>
<evidence type="ECO:0000259" key="5">
    <source>
        <dbReference type="Pfam" id="PF00542"/>
    </source>
</evidence>
<evidence type="ECO:0000313" key="7">
    <source>
        <dbReference type="EMBL" id="CDS41282.1"/>
    </source>
</evidence>
<dbReference type="STRING" id="6211.A0A068YG07"/>
<dbReference type="PANTHER" id="PTHR45987:SF4">
    <property type="entry name" value="LARGE RIBOSOMAL SUBUNIT PROTEIN BL12M"/>
    <property type="match status" value="1"/>
</dbReference>
<evidence type="ECO:0000256" key="2">
    <source>
        <dbReference type="ARBA" id="ARBA00022980"/>
    </source>
</evidence>
<dbReference type="GO" id="GO:0006412">
    <property type="term" value="P:translation"/>
    <property type="evidence" value="ECO:0007669"/>
    <property type="project" value="InterPro"/>
</dbReference>
<dbReference type="AlphaFoldDB" id="A0A068YG07"/>
<name>A0A068YG07_ECHMU</name>
<dbReference type="GO" id="GO:0003735">
    <property type="term" value="F:structural constituent of ribosome"/>
    <property type="evidence" value="ECO:0007669"/>
    <property type="project" value="InterPro"/>
</dbReference>
<dbReference type="EMBL" id="LN902841">
    <property type="protein sequence ID" value="CDS41282.1"/>
    <property type="molecule type" value="Genomic_DNA"/>
</dbReference>
<feature type="domain" description="Large ribosomal subunit protein bL12 C-terminal" evidence="5">
    <location>
        <begin position="121"/>
        <end position="184"/>
    </location>
</feature>
<accession>A0A068YG07</accession>
<evidence type="ECO:0000259" key="6">
    <source>
        <dbReference type="Pfam" id="PF16320"/>
    </source>
</evidence>
<dbReference type="OrthoDB" id="250175at2759"/>
<proteinExistence type="inferred from homology"/>
<dbReference type="Pfam" id="PF16320">
    <property type="entry name" value="Ribosomal_L12_N"/>
    <property type="match status" value="1"/>
</dbReference>
<dbReference type="eggNOG" id="KOG1715">
    <property type="taxonomic scope" value="Eukaryota"/>
</dbReference>
<feature type="domain" description="Large ribosomal subunit protein bL12 oligomerization" evidence="6">
    <location>
        <begin position="58"/>
        <end position="100"/>
    </location>
</feature>
<dbReference type="InterPro" id="IPR008932">
    <property type="entry name" value="Ribosomal_bL12_oligo"/>
</dbReference>
<dbReference type="SUPFAM" id="SSF54736">
    <property type="entry name" value="ClpS-like"/>
    <property type="match status" value="1"/>
</dbReference>
<reference evidence="7" key="2">
    <citation type="submission" date="2015-11" db="EMBL/GenBank/DDBJ databases">
        <authorList>
            <person name="Zhang Y."/>
            <person name="Guo Z."/>
        </authorList>
    </citation>
    <scope>NUCLEOTIDE SEQUENCE</scope>
</reference>
<dbReference type="GO" id="GO:0005762">
    <property type="term" value="C:mitochondrial large ribosomal subunit"/>
    <property type="evidence" value="ECO:0007669"/>
    <property type="project" value="TreeGrafter"/>
</dbReference>
<dbReference type="Pfam" id="PF00542">
    <property type="entry name" value="Ribosomal_L12"/>
    <property type="match status" value="1"/>
</dbReference>
<dbReference type="SUPFAM" id="SSF48300">
    <property type="entry name" value="Ribosomal protein L7/12, oligomerisation (N-terminal) domain"/>
    <property type="match status" value="1"/>
</dbReference>
<evidence type="ECO:0000313" key="8">
    <source>
        <dbReference type="Proteomes" id="UP000017246"/>
    </source>
</evidence>
<evidence type="ECO:0000256" key="3">
    <source>
        <dbReference type="ARBA" id="ARBA00023274"/>
    </source>
</evidence>